<evidence type="ECO:0000313" key="2">
    <source>
        <dbReference type="EMBL" id="MBC5724006.1"/>
    </source>
</evidence>
<dbReference type="Proteomes" id="UP000606499">
    <property type="component" value="Unassembled WGS sequence"/>
</dbReference>
<feature type="compositionally biased region" description="Basic residues" evidence="1">
    <location>
        <begin position="1"/>
        <end position="11"/>
    </location>
</feature>
<sequence>MQWLAKRRQMRRGTSGTELHPDQAQTIRKGDTVWTLSNEKEPGYILIYIIKSKMKGCDFIVIMI</sequence>
<keyword evidence="3" id="KW-1185">Reference proteome</keyword>
<protein>
    <submittedName>
        <fullName evidence="2">Uncharacterized protein</fullName>
    </submittedName>
</protein>
<dbReference type="EMBL" id="JACOPL010000001">
    <property type="protein sequence ID" value="MBC5724006.1"/>
    <property type="molecule type" value="Genomic_DNA"/>
</dbReference>
<reference evidence="2" key="1">
    <citation type="submission" date="2020-08" db="EMBL/GenBank/DDBJ databases">
        <title>Genome public.</title>
        <authorList>
            <person name="Liu C."/>
            <person name="Sun Q."/>
        </authorList>
    </citation>
    <scope>NUCLEOTIDE SEQUENCE</scope>
    <source>
        <strain evidence="2">NSJ-28</strain>
    </source>
</reference>
<evidence type="ECO:0000313" key="3">
    <source>
        <dbReference type="Proteomes" id="UP000606499"/>
    </source>
</evidence>
<feature type="region of interest" description="Disordered" evidence="1">
    <location>
        <begin position="1"/>
        <end position="22"/>
    </location>
</feature>
<name>A0A923RVD0_9FIRM</name>
<gene>
    <name evidence="2" type="ORF">H8S45_00770</name>
</gene>
<organism evidence="2 3">
    <name type="scientific">Agathobaculum faecis</name>
    <dbReference type="NCBI Taxonomy" id="2763013"/>
    <lineage>
        <taxon>Bacteria</taxon>
        <taxon>Bacillati</taxon>
        <taxon>Bacillota</taxon>
        <taxon>Clostridia</taxon>
        <taxon>Eubacteriales</taxon>
        <taxon>Butyricicoccaceae</taxon>
        <taxon>Agathobaculum</taxon>
    </lineage>
</organism>
<proteinExistence type="predicted"/>
<dbReference type="AlphaFoldDB" id="A0A923RVD0"/>
<evidence type="ECO:0000256" key="1">
    <source>
        <dbReference type="SAM" id="MobiDB-lite"/>
    </source>
</evidence>
<comment type="caution">
    <text evidence="2">The sequence shown here is derived from an EMBL/GenBank/DDBJ whole genome shotgun (WGS) entry which is preliminary data.</text>
</comment>
<dbReference type="RefSeq" id="WP_147573662.1">
    <property type="nucleotide sequence ID" value="NZ_JACOPL010000001.1"/>
</dbReference>
<accession>A0A923RVD0</accession>